<dbReference type="Pfam" id="PF14522">
    <property type="entry name" value="Cytochrome_C7"/>
    <property type="match status" value="1"/>
</dbReference>
<feature type="transmembrane region" description="Helical" evidence="2">
    <location>
        <begin position="12"/>
        <end position="33"/>
    </location>
</feature>
<dbReference type="InterPro" id="IPR051829">
    <property type="entry name" value="Multiheme_Cytochr_ET"/>
</dbReference>
<keyword evidence="2" id="KW-0472">Membrane</keyword>
<dbReference type="NCBIfam" id="TIGR04315">
    <property type="entry name" value="octaheme_Shew"/>
    <property type="match status" value="1"/>
</dbReference>
<dbReference type="Proteomes" id="UP001162891">
    <property type="component" value="Chromosome"/>
</dbReference>
<sequence>MAERLRLHLHRPWIIGAAVALVSAAGVAMALAFKAPEEPARHAAGYAKRVRPHFDHAAVITEKFETPQAVTRACLGCHPDARKVMKTSHWLWLGDEVQIPGRTGTTRIGKRNVLNNFCIATRGNERSCMKCHAGYGWADDSFDFSKEENVDCLVCHEHTNAYVKGTYGLPQPGTDLLAAARSVGTPQRENCLGCHAFGGGGQAVKHGDLDSSLAHPFEEEDVHIGRHGFLCVDCHTAPDHAIRGRAFSVSVEDSHGVACADCHTKPEHQDARINAHLATLACQTCHIPTFAGKLPTKAFWDWSKAGDATRKDDAHHYLKIKGEFVYEQDAVPEYRWFNGTVGRYLLGDRIEDPEKPTVLNPPRGGIDDKTARIWPFKVHRGKQPYDAGNMYLFPPVTGGKDGYWTNFDWNQAFTLGAKASGIAYSGRVGFARTDMYWPLSHMVAPKEKALTCFDCHGEPSRMDWKALGYAGDPIKTGGRR</sequence>
<proteinExistence type="predicted"/>
<dbReference type="Gene3D" id="1.10.1130.10">
    <property type="entry name" value="Flavocytochrome C3, Chain A"/>
    <property type="match status" value="1"/>
</dbReference>
<keyword evidence="2" id="KW-0812">Transmembrane</keyword>
<evidence type="ECO:0000313" key="4">
    <source>
        <dbReference type="EMBL" id="BDG02366.1"/>
    </source>
</evidence>
<evidence type="ECO:0000313" key="5">
    <source>
        <dbReference type="Proteomes" id="UP001162891"/>
    </source>
</evidence>
<dbReference type="InterPro" id="IPR024673">
    <property type="entry name" value="Octahem_Cyt_c"/>
</dbReference>
<keyword evidence="1" id="KW-0732">Signal</keyword>
<keyword evidence="2" id="KW-1133">Transmembrane helix</keyword>
<organism evidence="4 5">
    <name type="scientific">Anaeromyxobacter oryzae</name>
    <dbReference type="NCBI Taxonomy" id="2918170"/>
    <lineage>
        <taxon>Bacteria</taxon>
        <taxon>Pseudomonadati</taxon>
        <taxon>Myxococcota</taxon>
        <taxon>Myxococcia</taxon>
        <taxon>Myxococcales</taxon>
        <taxon>Cystobacterineae</taxon>
        <taxon>Anaeromyxobacteraceae</taxon>
        <taxon>Anaeromyxobacter</taxon>
    </lineage>
</organism>
<name>A0ABM7WS99_9BACT</name>
<dbReference type="PIRSF" id="PIRSF039014">
    <property type="entry name" value="OTR_cyc"/>
    <property type="match status" value="1"/>
</dbReference>
<evidence type="ECO:0000256" key="1">
    <source>
        <dbReference type="ARBA" id="ARBA00022729"/>
    </source>
</evidence>
<protein>
    <submittedName>
        <fullName evidence="4">Cytochrome c</fullName>
    </submittedName>
</protein>
<gene>
    <name evidence="4" type="primary">otr</name>
    <name evidence="4" type="ORF">AMOR_13620</name>
</gene>
<reference evidence="5" key="1">
    <citation type="journal article" date="2022" name="Int. J. Syst. Evol. Microbiol.">
        <title>Anaeromyxobacter oryzae sp. nov., Anaeromyxobacter diazotrophicus sp. nov. and Anaeromyxobacter paludicola sp. nov., isolated from paddy soils.</title>
        <authorList>
            <person name="Itoh H."/>
            <person name="Xu Z."/>
            <person name="Mise K."/>
            <person name="Masuda Y."/>
            <person name="Ushijima N."/>
            <person name="Hayakawa C."/>
            <person name="Shiratori Y."/>
            <person name="Senoo K."/>
        </authorList>
    </citation>
    <scope>NUCLEOTIDE SEQUENCE [LARGE SCALE GENOMIC DNA]</scope>
    <source>
        <strain evidence="5">Red232</strain>
    </source>
</reference>
<dbReference type="EMBL" id="AP025591">
    <property type="protein sequence ID" value="BDG02366.1"/>
    <property type="molecule type" value="Genomic_DNA"/>
</dbReference>
<evidence type="ECO:0000256" key="2">
    <source>
        <dbReference type="SAM" id="Phobius"/>
    </source>
</evidence>
<dbReference type="SUPFAM" id="SSF48695">
    <property type="entry name" value="Multiheme cytochromes"/>
    <property type="match status" value="1"/>
</dbReference>
<dbReference type="InterPro" id="IPR029467">
    <property type="entry name" value="Cyt_c7-like"/>
</dbReference>
<dbReference type="PANTHER" id="PTHR35038">
    <property type="entry name" value="DISSIMILATORY SULFITE REDUCTASE SIRA"/>
    <property type="match status" value="1"/>
</dbReference>
<keyword evidence="5" id="KW-1185">Reference proteome</keyword>
<dbReference type="RefSeq" id="WP_248359985.1">
    <property type="nucleotide sequence ID" value="NZ_AP025591.1"/>
</dbReference>
<feature type="domain" description="Cytochrome c7-like" evidence="3">
    <location>
        <begin position="219"/>
        <end position="286"/>
    </location>
</feature>
<evidence type="ECO:0000259" key="3">
    <source>
        <dbReference type="Pfam" id="PF14522"/>
    </source>
</evidence>
<accession>A0ABM7WS99</accession>
<dbReference type="PANTHER" id="PTHR35038:SF5">
    <property type="entry name" value="CYTOCHROME C-TYPE PROTEIN NRFB"/>
    <property type="match status" value="1"/>
</dbReference>
<dbReference type="Pfam" id="PF11783">
    <property type="entry name" value="Cytochrome_cB"/>
    <property type="match status" value="1"/>
</dbReference>
<dbReference type="InterPro" id="IPR036280">
    <property type="entry name" value="Multihaem_cyt_sf"/>
</dbReference>